<dbReference type="PROSITE" id="PS50994">
    <property type="entry name" value="INTEGRASE"/>
    <property type="match status" value="1"/>
</dbReference>
<dbReference type="SUPFAM" id="SSF53098">
    <property type="entry name" value="Ribonuclease H-like"/>
    <property type="match status" value="1"/>
</dbReference>
<dbReference type="Ensembl" id="ENSCCRT00000192985.1">
    <property type="protein sequence ID" value="ENSCCRP00000146032.1"/>
    <property type="gene ID" value="ENSCCRG00000079623.1"/>
</dbReference>
<dbReference type="InterPro" id="IPR058913">
    <property type="entry name" value="Integrase_dom_put"/>
</dbReference>
<name>A0A9J8AMI5_CYPCA</name>
<proteinExistence type="predicted"/>
<sequence length="460" mass="52585">MSFSEIFQYFGELQDFFATVGHTPNNINNLESTSRHLEDHISILATFLALMGSHVQQNVAERTLCIILEGIYESLREMLAEIVLQVEADTQVHGRGAHSASQRGRLRYNISAALLIHMRDLGFSWMAISRMLSVNIRTLYNHRRQLGLVDYGSFTNISNDDLDRHITEVLQQTPGSGETYITGSLRGRGIRVPRWRVRERLRIIDPVGRALRGRRAIQRRVYNVSVPNQLWHIDTNHKLNPWGFVFHGGVDGYSRCITYLRCCTDNRASTALQLFQNAVDLFGLPHHVRGDAGSENIDVARFMIENRGANRVSFMVGCSVHNQRIERLWAELNRVVSAYFKDLFLFMENAGILDSNNPLHITALHHVYLPRINRSVDEFVSQWNHHSLRTMESNSPLQLWTAGMLQLPENQGPLNLAHVQRPYDHRQCHPELIPVNPLTDDGNHGIELFFAACNLLEINT</sequence>
<dbReference type="Pfam" id="PF24764">
    <property type="entry name" value="rva_4"/>
    <property type="match status" value="1"/>
</dbReference>
<protein>
    <recommendedName>
        <fullName evidence="1">Integrase catalytic domain-containing protein</fullName>
    </recommendedName>
</protein>
<dbReference type="PANTHER" id="PTHR46791">
    <property type="entry name" value="EXPRESSED PROTEIN"/>
    <property type="match status" value="1"/>
</dbReference>
<dbReference type="PANTHER" id="PTHR46791:SF4">
    <property type="match status" value="1"/>
</dbReference>
<dbReference type="Proteomes" id="UP001108240">
    <property type="component" value="Unplaced"/>
</dbReference>
<evidence type="ECO:0000313" key="3">
    <source>
        <dbReference type="Proteomes" id="UP001108240"/>
    </source>
</evidence>
<dbReference type="Gene3D" id="3.30.420.10">
    <property type="entry name" value="Ribonuclease H-like superfamily/Ribonuclease H"/>
    <property type="match status" value="1"/>
</dbReference>
<dbReference type="GO" id="GO:0003676">
    <property type="term" value="F:nucleic acid binding"/>
    <property type="evidence" value="ECO:0007669"/>
    <property type="project" value="InterPro"/>
</dbReference>
<dbReference type="GeneTree" id="ENSGT00940000165266"/>
<dbReference type="InterPro" id="IPR012337">
    <property type="entry name" value="RNaseH-like_sf"/>
</dbReference>
<keyword evidence="3" id="KW-1185">Reference proteome</keyword>
<dbReference type="GO" id="GO:0015074">
    <property type="term" value="P:DNA integration"/>
    <property type="evidence" value="ECO:0007669"/>
    <property type="project" value="InterPro"/>
</dbReference>
<dbReference type="AlphaFoldDB" id="A0A9J8AMI5"/>
<organism evidence="2 3">
    <name type="scientific">Cyprinus carpio carpio</name>
    <dbReference type="NCBI Taxonomy" id="630221"/>
    <lineage>
        <taxon>Eukaryota</taxon>
        <taxon>Metazoa</taxon>
        <taxon>Chordata</taxon>
        <taxon>Craniata</taxon>
        <taxon>Vertebrata</taxon>
        <taxon>Euteleostomi</taxon>
        <taxon>Actinopterygii</taxon>
        <taxon>Neopterygii</taxon>
        <taxon>Teleostei</taxon>
        <taxon>Ostariophysi</taxon>
        <taxon>Cypriniformes</taxon>
        <taxon>Cyprinidae</taxon>
        <taxon>Cyprininae</taxon>
        <taxon>Cyprinus</taxon>
    </lineage>
</organism>
<dbReference type="OMA" id="RYDIQCG"/>
<evidence type="ECO:0000259" key="1">
    <source>
        <dbReference type="PROSITE" id="PS50994"/>
    </source>
</evidence>
<reference evidence="2" key="2">
    <citation type="submission" date="2025-09" db="UniProtKB">
        <authorList>
            <consortium name="Ensembl"/>
        </authorList>
    </citation>
    <scope>IDENTIFICATION</scope>
</reference>
<accession>A0A9J8AMI5</accession>
<dbReference type="InterPro" id="IPR036397">
    <property type="entry name" value="RNaseH_sf"/>
</dbReference>
<dbReference type="InterPro" id="IPR001584">
    <property type="entry name" value="Integrase_cat-core"/>
</dbReference>
<feature type="domain" description="Integrase catalytic" evidence="1">
    <location>
        <begin position="223"/>
        <end position="404"/>
    </location>
</feature>
<reference evidence="2" key="1">
    <citation type="submission" date="2025-08" db="UniProtKB">
        <authorList>
            <consortium name="Ensembl"/>
        </authorList>
    </citation>
    <scope>IDENTIFICATION</scope>
</reference>
<evidence type="ECO:0000313" key="2">
    <source>
        <dbReference type="Ensembl" id="ENSCCRP00000146032.1"/>
    </source>
</evidence>